<protein>
    <submittedName>
        <fullName evidence="1">Uncharacterized protein</fullName>
    </submittedName>
</protein>
<proteinExistence type="predicted"/>
<accession>A0A5B7I161</accession>
<dbReference type="AlphaFoldDB" id="A0A5B7I161"/>
<sequence length="33" mass="3602">MRGWRGGGRTEDCGEVKVGLVRQVREVEGRGTA</sequence>
<dbReference type="EMBL" id="VSRR010050275">
    <property type="protein sequence ID" value="MPC79111.1"/>
    <property type="molecule type" value="Genomic_DNA"/>
</dbReference>
<evidence type="ECO:0000313" key="2">
    <source>
        <dbReference type="Proteomes" id="UP000324222"/>
    </source>
</evidence>
<organism evidence="1 2">
    <name type="scientific">Portunus trituberculatus</name>
    <name type="common">Swimming crab</name>
    <name type="synonym">Neptunus trituberculatus</name>
    <dbReference type="NCBI Taxonomy" id="210409"/>
    <lineage>
        <taxon>Eukaryota</taxon>
        <taxon>Metazoa</taxon>
        <taxon>Ecdysozoa</taxon>
        <taxon>Arthropoda</taxon>
        <taxon>Crustacea</taxon>
        <taxon>Multicrustacea</taxon>
        <taxon>Malacostraca</taxon>
        <taxon>Eumalacostraca</taxon>
        <taxon>Eucarida</taxon>
        <taxon>Decapoda</taxon>
        <taxon>Pleocyemata</taxon>
        <taxon>Brachyura</taxon>
        <taxon>Eubrachyura</taxon>
        <taxon>Portunoidea</taxon>
        <taxon>Portunidae</taxon>
        <taxon>Portuninae</taxon>
        <taxon>Portunus</taxon>
    </lineage>
</organism>
<evidence type="ECO:0000313" key="1">
    <source>
        <dbReference type="EMBL" id="MPC79111.1"/>
    </source>
</evidence>
<gene>
    <name evidence="1" type="ORF">E2C01_073624</name>
</gene>
<reference evidence="1 2" key="1">
    <citation type="submission" date="2019-05" db="EMBL/GenBank/DDBJ databases">
        <title>Another draft genome of Portunus trituberculatus and its Hox gene families provides insights of decapod evolution.</title>
        <authorList>
            <person name="Jeong J.-H."/>
            <person name="Song I."/>
            <person name="Kim S."/>
            <person name="Choi T."/>
            <person name="Kim D."/>
            <person name="Ryu S."/>
            <person name="Kim W."/>
        </authorList>
    </citation>
    <scope>NUCLEOTIDE SEQUENCE [LARGE SCALE GENOMIC DNA]</scope>
    <source>
        <tissue evidence="1">Muscle</tissue>
    </source>
</reference>
<comment type="caution">
    <text evidence="1">The sequence shown here is derived from an EMBL/GenBank/DDBJ whole genome shotgun (WGS) entry which is preliminary data.</text>
</comment>
<dbReference type="Proteomes" id="UP000324222">
    <property type="component" value="Unassembled WGS sequence"/>
</dbReference>
<keyword evidence="2" id="KW-1185">Reference proteome</keyword>
<name>A0A5B7I161_PORTR</name>